<protein>
    <submittedName>
        <fullName evidence="1">Uncharacterized protein</fullName>
    </submittedName>
</protein>
<evidence type="ECO:0000313" key="2">
    <source>
        <dbReference type="Proteomes" id="UP000886595"/>
    </source>
</evidence>
<sequence>MSSAGILLRVWRCVSLRATFIGFVSAALVGLDLAVRGSRVSSAPLRVPLGRTLWRGVLGLWSLAVSSSSWRVRLVATPRSRSGFDGVALFTAGSLSCSGSG</sequence>
<keyword evidence="2" id="KW-1185">Reference proteome</keyword>
<dbReference type="AlphaFoldDB" id="A0A8X7RPI6"/>
<gene>
    <name evidence="1" type="ORF">Bca52824_038670</name>
</gene>
<accession>A0A8X7RPI6</accession>
<proteinExistence type="predicted"/>
<reference evidence="1 2" key="1">
    <citation type="submission" date="2020-02" db="EMBL/GenBank/DDBJ databases">
        <authorList>
            <person name="Ma Q."/>
            <person name="Huang Y."/>
            <person name="Song X."/>
            <person name="Pei D."/>
        </authorList>
    </citation>
    <scope>NUCLEOTIDE SEQUENCE [LARGE SCALE GENOMIC DNA]</scope>
    <source>
        <strain evidence="1">Sxm20200214</strain>
        <tissue evidence="1">Leaf</tissue>
    </source>
</reference>
<name>A0A8X7RPI6_BRACI</name>
<organism evidence="1 2">
    <name type="scientific">Brassica carinata</name>
    <name type="common">Ethiopian mustard</name>
    <name type="synonym">Abyssinian cabbage</name>
    <dbReference type="NCBI Taxonomy" id="52824"/>
    <lineage>
        <taxon>Eukaryota</taxon>
        <taxon>Viridiplantae</taxon>
        <taxon>Streptophyta</taxon>
        <taxon>Embryophyta</taxon>
        <taxon>Tracheophyta</taxon>
        <taxon>Spermatophyta</taxon>
        <taxon>Magnoliopsida</taxon>
        <taxon>eudicotyledons</taxon>
        <taxon>Gunneridae</taxon>
        <taxon>Pentapetalae</taxon>
        <taxon>rosids</taxon>
        <taxon>malvids</taxon>
        <taxon>Brassicales</taxon>
        <taxon>Brassicaceae</taxon>
        <taxon>Brassiceae</taxon>
        <taxon>Brassica</taxon>
    </lineage>
</organism>
<dbReference type="Proteomes" id="UP000886595">
    <property type="component" value="Unassembled WGS sequence"/>
</dbReference>
<evidence type="ECO:0000313" key="1">
    <source>
        <dbReference type="EMBL" id="KAG2292001.1"/>
    </source>
</evidence>
<dbReference type="EMBL" id="JAAMPC010000009">
    <property type="protein sequence ID" value="KAG2292001.1"/>
    <property type="molecule type" value="Genomic_DNA"/>
</dbReference>
<comment type="caution">
    <text evidence="1">The sequence shown here is derived from an EMBL/GenBank/DDBJ whole genome shotgun (WGS) entry which is preliminary data.</text>
</comment>